<sequence length="217" mass="22054">MRRRTTMTAALVAVLLTAAGCATTDDAPASPAPTATDSPAASPTASPSPTPSPGEDPSQEPGDATSEGPGGPAFEDPANVVTAEPTAAGAGLTVTDVRAATHDGFDRVVFDLGGAGAPGWRVEYVDDALDDGSGLPVEVAGGAVLQVRISGVGLPMDTGVEEYAGDVVTLPGGAVRQVVYRFMFEGYATAFLGVDEPRPFRVFALQDPARVVVDIER</sequence>
<reference evidence="4 5" key="1">
    <citation type="submission" date="2019-02" db="EMBL/GenBank/DDBJ databases">
        <title>Sequencing the genomes of 1000 actinobacteria strains.</title>
        <authorList>
            <person name="Klenk H.-P."/>
        </authorList>
    </citation>
    <scope>NUCLEOTIDE SEQUENCE [LARGE SCALE GENOMIC DNA]</scope>
    <source>
        <strain evidence="4 5">DSM 16932</strain>
    </source>
</reference>
<proteinExistence type="predicted"/>
<dbReference type="EMBL" id="SGWX01000001">
    <property type="protein sequence ID" value="RZS61604.1"/>
    <property type="molecule type" value="Genomic_DNA"/>
</dbReference>
<evidence type="ECO:0000313" key="4">
    <source>
        <dbReference type="EMBL" id="RZS61604.1"/>
    </source>
</evidence>
<feature type="compositionally biased region" description="Low complexity" evidence="1">
    <location>
        <begin position="23"/>
        <end position="45"/>
    </location>
</feature>
<name>A0A4Q7M2C6_9MICO</name>
<gene>
    <name evidence="4" type="ORF">EV386_1913</name>
</gene>
<feature type="domain" description="AMIN-like" evidence="3">
    <location>
        <begin position="93"/>
        <end position="216"/>
    </location>
</feature>
<dbReference type="InterPro" id="IPR056303">
    <property type="entry name" value="AMIN-like"/>
</dbReference>
<feature type="signal peptide" evidence="2">
    <location>
        <begin position="1"/>
        <end position="24"/>
    </location>
</feature>
<evidence type="ECO:0000256" key="1">
    <source>
        <dbReference type="SAM" id="MobiDB-lite"/>
    </source>
</evidence>
<comment type="caution">
    <text evidence="4">The sequence shown here is derived from an EMBL/GenBank/DDBJ whole genome shotgun (WGS) entry which is preliminary data.</text>
</comment>
<evidence type="ECO:0000313" key="5">
    <source>
        <dbReference type="Proteomes" id="UP000293852"/>
    </source>
</evidence>
<evidence type="ECO:0000256" key="2">
    <source>
        <dbReference type="SAM" id="SignalP"/>
    </source>
</evidence>
<evidence type="ECO:0000259" key="3">
    <source>
        <dbReference type="Pfam" id="PF24837"/>
    </source>
</evidence>
<accession>A0A4Q7M2C6</accession>
<keyword evidence="5" id="KW-1185">Reference proteome</keyword>
<dbReference type="PROSITE" id="PS51257">
    <property type="entry name" value="PROKAR_LIPOPROTEIN"/>
    <property type="match status" value="1"/>
</dbReference>
<dbReference type="RefSeq" id="WP_207216507.1">
    <property type="nucleotide sequence ID" value="NZ_SGWX01000001.1"/>
</dbReference>
<dbReference type="Proteomes" id="UP000293852">
    <property type="component" value="Unassembled WGS sequence"/>
</dbReference>
<keyword evidence="2" id="KW-0732">Signal</keyword>
<feature type="region of interest" description="Disordered" evidence="1">
    <location>
        <begin position="23"/>
        <end position="78"/>
    </location>
</feature>
<dbReference type="AlphaFoldDB" id="A0A4Q7M2C6"/>
<organism evidence="4 5">
    <name type="scientific">Xylanimonas ulmi</name>
    <dbReference type="NCBI Taxonomy" id="228973"/>
    <lineage>
        <taxon>Bacteria</taxon>
        <taxon>Bacillati</taxon>
        <taxon>Actinomycetota</taxon>
        <taxon>Actinomycetes</taxon>
        <taxon>Micrococcales</taxon>
        <taxon>Promicromonosporaceae</taxon>
        <taxon>Xylanimonas</taxon>
    </lineage>
</organism>
<feature type="chain" id="PRO_5039079026" description="AMIN-like domain-containing protein" evidence="2">
    <location>
        <begin position="25"/>
        <end position="217"/>
    </location>
</feature>
<protein>
    <recommendedName>
        <fullName evidence="3">AMIN-like domain-containing protein</fullName>
    </recommendedName>
</protein>
<dbReference type="Pfam" id="PF24837">
    <property type="entry name" value="AMIN-like"/>
    <property type="match status" value="1"/>
</dbReference>